<evidence type="ECO:0000313" key="9">
    <source>
        <dbReference type="Proteomes" id="UP000317176"/>
    </source>
</evidence>
<evidence type="ECO:0000259" key="5">
    <source>
        <dbReference type="Pfam" id="PF25917"/>
    </source>
</evidence>
<dbReference type="Gene3D" id="1.10.287.470">
    <property type="entry name" value="Helix hairpin bin"/>
    <property type="match status" value="1"/>
</dbReference>
<dbReference type="AlphaFoldDB" id="A0A562LFM0"/>
<dbReference type="SUPFAM" id="SSF111369">
    <property type="entry name" value="HlyD-like secretion proteins"/>
    <property type="match status" value="1"/>
</dbReference>
<evidence type="ECO:0000313" key="8">
    <source>
        <dbReference type="EMBL" id="TWI06410.1"/>
    </source>
</evidence>
<dbReference type="FunFam" id="2.40.420.20:FF:000001">
    <property type="entry name" value="Efflux RND transporter periplasmic adaptor subunit"/>
    <property type="match status" value="1"/>
</dbReference>
<feature type="domain" description="Multidrug resistance protein MdtA-like C-terminal permuted SH3" evidence="7">
    <location>
        <begin position="317"/>
        <end position="379"/>
    </location>
</feature>
<dbReference type="Pfam" id="PF25917">
    <property type="entry name" value="BSH_RND"/>
    <property type="match status" value="1"/>
</dbReference>
<gene>
    <name evidence="8" type="ORF">IQ17_02625</name>
</gene>
<dbReference type="InterPro" id="IPR058625">
    <property type="entry name" value="MdtA-like_BSH"/>
</dbReference>
<sequence>MFPRAPFRGPAIHPWIVIMRPPFAPAVPLIALLLAACGDQSQQAGPPQMVPEVGVVTLKPQETKVSTILPGRVVAYQTSEVRPQVTGILLKRDFVEGAEVKEGDLLYEIDPVQYNAALASAEAAVQRSEATLVSVRLKAARKTQLLQTNAASQQDVDDAVAAYKQGEADLKAAQANRDTAAISLDRTKVTASISGRIGKSTITPGALVTASQATAMTTIQQLDPVYVDLDQSTSEMERLRNQIASGKLKRPAEGVQVELLMESGKAYGHKGKYGFTDASVNESTGSVSSRAVFANPERALLPGMYVRARVVAGVDPNAILVPQRAVSRNPLGQAVAMFVDKDGKAEQRTLDLGEDIDGNWLVRSGAKAGDRLVVDGTQKARPGAAVKTVEVAVDPATGLTTNPTRQADARPAAATTEQ</sequence>
<comment type="similarity">
    <text evidence="2">Belongs to the membrane fusion protein (MFP) (TC 8.A.1) family.</text>
</comment>
<comment type="caution">
    <text evidence="8">The sequence shown here is derived from an EMBL/GenBank/DDBJ whole genome shotgun (WGS) entry which is preliminary data.</text>
</comment>
<feature type="region of interest" description="Disordered" evidence="3">
    <location>
        <begin position="396"/>
        <end position="418"/>
    </location>
</feature>
<evidence type="ECO:0000256" key="1">
    <source>
        <dbReference type="ARBA" id="ARBA00004196"/>
    </source>
</evidence>
<dbReference type="EMBL" id="VLKL01000006">
    <property type="protein sequence ID" value="TWI06410.1"/>
    <property type="molecule type" value="Genomic_DNA"/>
</dbReference>
<dbReference type="InterPro" id="IPR058624">
    <property type="entry name" value="MdtA-like_HH"/>
</dbReference>
<comment type="subcellular location">
    <subcellularLocation>
        <location evidence="1">Cell envelope</location>
    </subcellularLocation>
</comment>
<feature type="domain" description="Multidrug resistance protein MdtA-like alpha-helical hairpin" evidence="4">
    <location>
        <begin position="118"/>
        <end position="186"/>
    </location>
</feature>
<dbReference type="PANTHER" id="PTHR30158:SF3">
    <property type="entry name" value="MULTIDRUG EFFLUX PUMP SUBUNIT ACRA-RELATED"/>
    <property type="match status" value="1"/>
</dbReference>
<reference evidence="8 9" key="1">
    <citation type="journal article" date="2015" name="Stand. Genomic Sci.">
        <title>Genomic Encyclopedia of Bacterial and Archaeal Type Strains, Phase III: the genomes of soil and plant-associated and newly described type strains.</title>
        <authorList>
            <person name="Whitman W.B."/>
            <person name="Woyke T."/>
            <person name="Klenk H.P."/>
            <person name="Zhou Y."/>
            <person name="Lilburn T.G."/>
            <person name="Beck B.J."/>
            <person name="De Vos P."/>
            <person name="Vandamme P."/>
            <person name="Eisen J.A."/>
            <person name="Garrity G."/>
            <person name="Hugenholtz P."/>
            <person name="Kyrpides N.C."/>
        </authorList>
    </citation>
    <scope>NUCLEOTIDE SEQUENCE [LARGE SCALE GENOMIC DNA]</scope>
    <source>
        <strain evidence="8 9">CGMCC 1.10947</strain>
    </source>
</reference>
<evidence type="ECO:0000256" key="2">
    <source>
        <dbReference type="ARBA" id="ARBA00009477"/>
    </source>
</evidence>
<dbReference type="Proteomes" id="UP000317176">
    <property type="component" value="Unassembled WGS sequence"/>
</dbReference>
<dbReference type="GO" id="GO:0046677">
    <property type="term" value="P:response to antibiotic"/>
    <property type="evidence" value="ECO:0007669"/>
    <property type="project" value="TreeGrafter"/>
</dbReference>
<evidence type="ECO:0000259" key="7">
    <source>
        <dbReference type="Pfam" id="PF25967"/>
    </source>
</evidence>
<dbReference type="Gene3D" id="2.40.50.100">
    <property type="match status" value="1"/>
</dbReference>
<dbReference type="GO" id="GO:0022857">
    <property type="term" value="F:transmembrane transporter activity"/>
    <property type="evidence" value="ECO:0007669"/>
    <property type="project" value="InterPro"/>
</dbReference>
<dbReference type="Pfam" id="PF25967">
    <property type="entry name" value="RND-MFP_C"/>
    <property type="match status" value="1"/>
</dbReference>
<evidence type="ECO:0000259" key="4">
    <source>
        <dbReference type="Pfam" id="PF25876"/>
    </source>
</evidence>
<feature type="domain" description="Multidrug resistance protein MdtA-like beta-barrel" evidence="6">
    <location>
        <begin position="224"/>
        <end position="312"/>
    </location>
</feature>
<accession>A0A562LFM0</accession>
<dbReference type="InterPro" id="IPR058626">
    <property type="entry name" value="MdtA-like_b-barrel"/>
</dbReference>
<dbReference type="Gene3D" id="2.40.420.20">
    <property type="match status" value="1"/>
</dbReference>
<dbReference type="Gene3D" id="2.40.30.170">
    <property type="match status" value="1"/>
</dbReference>
<dbReference type="Pfam" id="PF25876">
    <property type="entry name" value="HH_MFP_RND"/>
    <property type="match status" value="1"/>
</dbReference>
<name>A0A562LFM0_9BRAD</name>
<dbReference type="InterPro" id="IPR058627">
    <property type="entry name" value="MdtA-like_C"/>
</dbReference>
<dbReference type="Pfam" id="PF25944">
    <property type="entry name" value="Beta-barrel_RND"/>
    <property type="match status" value="1"/>
</dbReference>
<dbReference type="InterPro" id="IPR006143">
    <property type="entry name" value="RND_pump_MFP"/>
</dbReference>
<feature type="domain" description="Multidrug resistance protein MdtA-like barrel-sandwich hybrid" evidence="5">
    <location>
        <begin position="78"/>
        <end position="220"/>
    </location>
</feature>
<dbReference type="GO" id="GO:0005886">
    <property type="term" value="C:plasma membrane"/>
    <property type="evidence" value="ECO:0007669"/>
    <property type="project" value="UniProtKB-SubCell"/>
</dbReference>
<proteinExistence type="inferred from homology"/>
<organism evidence="8 9">
    <name type="scientific">Bradyrhizobium daqingense</name>
    <dbReference type="NCBI Taxonomy" id="993502"/>
    <lineage>
        <taxon>Bacteria</taxon>
        <taxon>Pseudomonadati</taxon>
        <taxon>Pseudomonadota</taxon>
        <taxon>Alphaproteobacteria</taxon>
        <taxon>Hyphomicrobiales</taxon>
        <taxon>Nitrobacteraceae</taxon>
        <taxon>Bradyrhizobium</taxon>
    </lineage>
</organism>
<dbReference type="PANTHER" id="PTHR30158">
    <property type="entry name" value="ACRA/E-RELATED COMPONENT OF DRUG EFFLUX TRANSPORTER"/>
    <property type="match status" value="1"/>
</dbReference>
<keyword evidence="9" id="KW-1185">Reference proteome</keyword>
<evidence type="ECO:0000259" key="6">
    <source>
        <dbReference type="Pfam" id="PF25944"/>
    </source>
</evidence>
<dbReference type="NCBIfam" id="TIGR01730">
    <property type="entry name" value="RND_mfp"/>
    <property type="match status" value="1"/>
</dbReference>
<evidence type="ECO:0000256" key="3">
    <source>
        <dbReference type="SAM" id="MobiDB-lite"/>
    </source>
</evidence>
<protein>
    <submittedName>
        <fullName evidence="8">Membrane fusion protein (Multidrug efflux system)</fullName>
    </submittedName>
</protein>